<proteinExistence type="predicted"/>
<name>A0A075H955_9ARCH</name>
<evidence type="ECO:0000313" key="2">
    <source>
        <dbReference type="EMBL" id="AIF11715.1"/>
    </source>
</evidence>
<reference evidence="2" key="1">
    <citation type="journal article" date="2014" name="Genome Biol. Evol.">
        <title>Pangenome evidence for extensive interdomain horizontal transfer affecting lineage core and shell genes in uncultured planktonic thaumarchaeota and euryarchaeota.</title>
        <authorList>
            <person name="Deschamps P."/>
            <person name="Zivanovic Y."/>
            <person name="Moreira D."/>
            <person name="Rodriguez-Valera F."/>
            <person name="Lopez-Garcia P."/>
        </authorList>
    </citation>
    <scope>NUCLEOTIDE SEQUENCE</scope>
</reference>
<evidence type="ECO:0000256" key="1">
    <source>
        <dbReference type="ARBA" id="ARBA00022801"/>
    </source>
</evidence>
<dbReference type="PANTHER" id="PTHR36445:SF1">
    <property type="entry name" value="GTP CYCLOHYDROLASE MPTA"/>
    <property type="match status" value="1"/>
</dbReference>
<sequence>MLDKSKQKKFSSNDVLPDIQNQSASVDVSAGISNFRTLYQSDVGPLFVNFSVSVSTQNTRGVHMSRLIKSTLKHSTGRYIEDSLIKIHDEITKTQPDCQINVKFQYPVHDQFLDTSITLNPDKKFDYDFKLKGITSCPCSKAISGVGHMQRTILTLQLRQNSLINFEEVALNLNECFSASLKEFLNRADEANKIIEAQNNSKFVEDVVRDCLKRFPAAKYIHAQSLESIHSHDAIASWPKNNNN</sequence>
<dbReference type="GO" id="GO:0003934">
    <property type="term" value="F:GTP cyclohydrolase I activity"/>
    <property type="evidence" value="ECO:0007669"/>
    <property type="project" value="InterPro"/>
</dbReference>
<dbReference type="AlphaFoldDB" id="A0A075H955"/>
<dbReference type="Pfam" id="PF02649">
    <property type="entry name" value="GCHY-1"/>
    <property type="match status" value="1"/>
</dbReference>
<protein>
    <submittedName>
        <fullName evidence="2">Putative GTP cyclohydrolase</fullName>
    </submittedName>
</protein>
<keyword evidence="1 2" id="KW-0378">Hydrolase</keyword>
<dbReference type="PANTHER" id="PTHR36445">
    <property type="entry name" value="GTP CYCLOHYDROLASE MPTA"/>
    <property type="match status" value="1"/>
</dbReference>
<dbReference type="InterPro" id="IPR003801">
    <property type="entry name" value="GTP_cyclohydrolase_FolE2/MptA"/>
</dbReference>
<dbReference type="EMBL" id="KF900925">
    <property type="protein sequence ID" value="AIF11715.1"/>
    <property type="molecule type" value="Genomic_DNA"/>
</dbReference>
<dbReference type="Gene3D" id="3.10.270.10">
    <property type="entry name" value="Urate Oxidase"/>
    <property type="match status" value="1"/>
</dbReference>
<organism evidence="2">
    <name type="scientific">uncultured marine thaumarchaeote KM3_53_E01</name>
    <dbReference type="NCBI Taxonomy" id="1456183"/>
    <lineage>
        <taxon>Archaea</taxon>
        <taxon>Nitrososphaerota</taxon>
        <taxon>environmental samples</taxon>
    </lineage>
</organism>
<accession>A0A075H955</accession>